<organism evidence="1 2">
    <name type="scientific">Mycolicibacillus koreensis</name>
    <dbReference type="NCBI Taxonomy" id="1069220"/>
    <lineage>
        <taxon>Bacteria</taxon>
        <taxon>Bacillati</taxon>
        <taxon>Actinomycetota</taxon>
        <taxon>Actinomycetes</taxon>
        <taxon>Mycobacteriales</taxon>
        <taxon>Mycobacteriaceae</taxon>
        <taxon>Mycolicibacillus</taxon>
    </lineage>
</organism>
<keyword evidence="2" id="KW-1185">Reference proteome</keyword>
<dbReference type="AlphaFoldDB" id="A0A7I7SEQ4"/>
<dbReference type="SMART" id="SM00855">
    <property type="entry name" value="PGAM"/>
    <property type="match status" value="1"/>
</dbReference>
<dbReference type="InterPro" id="IPR050275">
    <property type="entry name" value="PGM_Phosphatase"/>
</dbReference>
<gene>
    <name evidence="1" type="ORF">B8W67_04860</name>
</gene>
<reference evidence="1 2" key="1">
    <citation type="submission" date="2017-04" db="EMBL/GenBank/DDBJ databases">
        <title>The new phylogeny of genus Mycobacterium.</title>
        <authorList>
            <person name="Tortoli E."/>
            <person name="Trovato A."/>
            <person name="Cirillo D.M."/>
        </authorList>
    </citation>
    <scope>NUCLEOTIDE SEQUENCE [LARGE SCALE GENOMIC DNA]</scope>
    <source>
        <strain evidence="1 2">KCTC 19819</strain>
    </source>
</reference>
<dbReference type="PANTHER" id="PTHR48100">
    <property type="entry name" value="BROAD-SPECIFICITY PHOSPHATASE YOR283W-RELATED"/>
    <property type="match status" value="1"/>
</dbReference>
<name>A0A7I7SEQ4_9MYCO</name>
<protein>
    <submittedName>
        <fullName evidence="1">Acid phosphatase</fullName>
    </submittedName>
</protein>
<dbReference type="NCBIfam" id="NF009993">
    <property type="entry name" value="PRK13462.1"/>
    <property type="match status" value="1"/>
</dbReference>
<dbReference type="CDD" id="cd07067">
    <property type="entry name" value="HP_PGM_like"/>
    <property type="match status" value="1"/>
</dbReference>
<dbReference type="Proteomes" id="UP000193577">
    <property type="component" value="Unassembled WGS sequence"/>
</dbReference>
<evidence type="ECO:0000313" key="2">
    <source>
        <dbReference type="Proteomes" id="UP000193577"/>
    </source>
</evidence>
<dbReference type="PANTHER" id="PTHR48100:SF15">
    <property type="entry name" value="SEDOHEPTULOSE 1,7-BISPHOSPHATASE"/>
    <property type="match status" value="1"/>
</dbReference>
<dbReference type="OrthoDB" id="4697614at2"/>
<comment type="caution">
    <text evidence="1">The sequence shown here is derived from an EMBL/GenBank/DDBJ whole genome shotgun (WGS) entry which is preliminary data.</text>
</comment>
<dbReference type="Pfam" id="PF00300">
    <property type="entry name" value="His_Phos_1"/>
    <property type="match status" value="1"/>
</dbReference>
<dbReference type="GO" id="GO:0101006">
    <property type="term" value="F:protein histidine phosphatase activity"/>
    <property type="evidence" value="ECO:0007669"/>
    <property type="project" value="TreeGrafter"/>
</dbReference>
<accession>A0A7I7SEQ4</accession>
<dbReference type="SUPFAM" id="SSF53254">
    <property type="entry name" value="Phosphoglycerate mutase-like"/>
    <property type="match status" value="1"/>
</dbReference>
<dbReference type="Gene3D" id="3.40.50.1240">
    <property type="entry name" value="Phosphoglycerate mutase-like"/>
    <property type="match status" value="1"/>
</dbReference>
<proteinExistence type="predicted"/>
<dbReference type="InterPro" id="IPR013078">
    <property type="entry name" value="His_Pase_superF_clade-1"/>
</dbReference>
<evidence type="ECO:0000313" key="1">
    <source>
        <dbReference type="EMBL" id="OSC34856.1"/>
    </source>
</evidence>
<dbReference type="EMBL" id="NCXO01000007">
    <property type="protein sequence ID" value="OSC34856.1"/>
    <property type="molecule type" value="Genomic_DNA"/>
</dbReference>
<dbReference type="InterPro" id="IPR029033">
    <property type="entry name" value="His_PPase_superfam"/>
</dbReference>
<sequence>MVAAQSDPVDTAQPPPQRRLLLLRHGETEWSKTGQHTGRTDLALTATGCAQASAAAEVLRHLNLTDPFVLVSPRQRAVRTAELAGLTVTETTELLAEWDYGAYEGLTTTQIRRTVPDWLVWTHGCPDGESVAEVSARADRAVALANAQPAHRDVVFVGHSHFSRAVITRWLGLPLVNGTHFAMPPASVAVAGFEHGLPQLAALGLTGGGDD</sequence>
<dbReference type="GO" id="GO:0070297">
    <property type="term" value="P:regulation of phosphorelay signal transduction system"/>
    <property type="evidence" value="ECO:0007669"/>
    <property type="project" value="TreeGrafter"/>
</dbReference>